<evidence type="ECO:0008006" key="4">
    <source>
        <dbReference type="Google" id="ProtNLM"/>
    </source>
</evidence>
<evidence type="ECO:0000256" key="1">
    <source>
        <dbReference type="SAM" id="SignalP"/>
    </source>
</evidence>
<keyword evidence="3" id="KW-1185">Reference proteome</keyword>
<dbReference type="Proteomes" id="UP001238603">
    <property type="component" value="Unassembled WGS sequence"/>
</dbReference>
<feature type="chain" id="PRO_5045448447" description="Rap1a immunity protein domain-containing protein" evidence="1">
    <location>
        <begin position="20"/>
        <end position="118"/>
    </location>
</feature>
<feature type="signal peptide" evidence="1">
    <location>
        <begin position="1"/>
        <end position="19"/>
    </location>
</feature>
<organism evidence="2 3">
    <name type="scientific">Roseateles subflavus</name>
    <dbReference type="NCBI Taxonomy" id="3053353"/>
    <lineage>
        <taxon>Bacteria</taxon>
        <taxon>Pseudomonadati</taxon>
        <taxon>Pseudomonadota</taxon>
        <taxon>Betaproteobacteria</taxon>
        <taxon>Burkholderiales</taxon>
        <taxon>Sphaerotilaceae</taxon>
        <taxon>Roseateles</taxon>
    </lineage>
</organism>
<accession>A0ABT7LMS7</accession>
<reference evidence="2 3" key="1">
    <citation type="submission" date="2023-06" db="EMBL/GenBank/DDBJ databases">
        <title>Pelomonas sp. APW6 16S ribosomal RNA gene genome sequencing and assembly.</title>
        <authorList>
            <person name="Woo H."/>
        </authorList>
    </citation>
    <scope>NUCLEOTIDE SEQUENCE [LARGE SCALE GENOMIC DNA]</scope>
    <source>
        <strain evidence="2 3">APW6</strain>
    </source>
</reference>
<comment type="caution">
    <text evidence="2">The sequence shown here is derived from an EMBL/GenBank/DDBJ whole genome shotgun (WGS) entry which is preliminary data.</text>
</comment>
<evidence type="ECO:0000313" key="2">
    <source>
        <dbReference type="EMBL" id="MDL5032985.1"/>
    </source>
</evidence>
<sequence>MRSLLLTLPLLLATGSAFAQGDADARAYTRQDLFVACLAGYVGAAVPRGDTPDYDESLRLATQILAEVYQFCPAPAPQVTARHFTDPDAPLHRWMLSVTRELVVLARQGASAQMLGKW</sequence>
<protein>
    <recommendedName>
        <fullName evidence="4">Rap1a immunity protein domain-containing protein</fullName>
    </recommendedName>
</protein>
<dbReference type="EMBL" id="JASVDS010000003">
    <property type="protein sequence ID" value="MDL5032985.1"/>
    <property type="molecule type" value="Genomic_DNA"/>
</dbReference>
<proteinExistence type="predicted"/>
<dbReference type="RefSeq" id="WP_285983046.1">
    <property type="nucleotide sequence ID" value="NZ_JASVDS010000003.1"/>
</dbReference>
<name>A0ABT7LMS7_9BURK</name>
<keyword evidence="1" id="KW-0732">Signal</keyword>
<evidence type="ECO:0000313" key="3">
    <source>
        <dbReference type="Proteomes" id="UP001238603"/>
    </source>
</evidence>
<gene>
    <name evidence="2" type="ORF">QRD43_13800</name>
</gene>